<sequence length="262" mass="29254">MLTQGVYFGSATCPQQLVRVGKVCEQIAYRKELYPVLGKNARSQRSDHVLLTAVHTVWMWESQQPNKSTKKAPIGASEQAEVPEQELEKNAVERVERKLPDQNSLEFNSTRPITPPYSSHLHPTSLPIFQVEAGTAPSAPQDGDVTMQLARPRALPGLVTSNYFLVFSSMEVELDEVNAVANPAHGNRFQIISFKARIPKQVAASKEAAHFYRKRHTTVVKTEQPARVGEFGELMEVDSTNALQRIKPDKLVQADSQIKIVR</sequence>
<evidence type="ECO:0000313" key="2">
    <source>
        <dbReference type="EMBL" id="CCA16779.1"/>
    </source>
</evidence>
<organism evidence="2">
    <name type="scientific">Albugo laibachii Nc14</name>
    <dbReference type="NCBI Taxonomy" id="890382"/>
    <lineage>
        <taxon>Eukaryota</taxon>
        <taxon>Sar</taxon>
        <taxon>Stramenopiles</taxon>
        <taxon>Oomycota</taxon>
        <taxon>Peronosporomycetes</taxon>
        <taxon>Albuginales</taxon>
        <taxon>Albuginaceae</taxon>
        <taxon>Albugo</taxon>
    </lineage>
</organism>
<reference evidence="2" key="2">
    <citation type="submission" date="2011-02" db="EMBL/GenBank/DDBJ databases">
        <authorList>
            <person name="MacLean D."/>
        </authorList>
    </citation>
    <scope>NUCLEOTIDE SEQUENCE</scope>
</reference>
<accession>F0W6N4</accession>
<proteinExistence type="predicted"/>
<evidence type="ECO:0000256" key="1">
    <source>
        <dbReference type="SAM" id="MobiDB-lite"/>
    </source>
</evidence>
<dbReference type="AlphaFoldDB" id="F0W6N4"/>
<protein>
    <submittedName>
        <fullName evidence="2">AlNc14C25G2522 protein</fullName>
    </submittedName>
</protein>
<dbReference type="EMBL" id="FR824070">
    <property type="protein sequence ID" value="CCA16779.1"/>
    <property type="molecule type" value="Genomic_DNA"/>
</dbReference>
<dbReference type="HOGENOM" id="CLU_1063263_0_0_1"/>
<feature type="compositionally biased region" description="Basic and acidic residues" evidence="1">
    <location>
        <begin position="86"/>
        <end position="100"/>
    </location>
</feature>
<feature type="compositionally biased region" description="Polar residues" evidence="1">
    <location>
        <begin position="101"/>
        <end position="110"/>
    </location>
</feature>
<gene>
    <name evidence="2" type="primary">AlNc14C25G2522</name>
    <name evidence="2" type="ORF">ALNC14_029220</name>
</gene>
<feature type="region of interest" description="Disordered" evidence="1">
    <location>
        <begin position="64"/>
        <end position="110"/>
    </location>
</feature>
<reference evidence="2" key="1">
    <citation type="journal article" date="2011" name="PLoS Biol.">
        <title>Gene gain and loss during evolution of obligate parasitism in the white rust pathogen of Arabidopsis thaliana.</title>
        <authorList>
            <person name="Kemen E."/>
            <person name="Gardiner A."/>
            <person name="Schultz-Larsen T."/>
            <person name="Kemen A.C."/>
            <person name="Balmuth A.L."/>
            <person name="Robert-Seilaniantz A."/>
            <person name="Bailey K."/>
            <person name="Holub E."/>
            <person name="Studholme D.J."/>
            <person name="Maclean D."/>
            <person name="Jones J.D."/>
        </authorList>
    </citation>
    <scope>NUCLEOTIDE SEQUENCE</scope>
</reference>
<name>F0W6N4_9STRA</name>